<reference evidence="4 5" key="2">
    <citation type="submission" date="2007-04" db="EMBL/GenBank/DDBJ databases">
        <title>Draft genome sequence of Dorea longicatena (DSM 13814).</title>
        <authorList>
            <person name="Sudarsanam P."/>
            <person name="Ley R."/>
            <person name="Guruge J."/>
            <person name="Turnbaugh P.J."/>
            <person name="Mahowald M."/>
            <person name="Liep D."/>
            <person name="Gordon J."/>
        </authorList>
    </citation>
    <scope>NUCLEOTIDE SEQUENCE [LARGE SCALE GENOMIC DNA]</scope>
    <source>
        <strain evidence="4 5">DSM 13814</strain>
    </source>
</reference>
<evidence type="ECO:0000313" key="5">
    <source>
        <dbReference type="Proteomes" id="UP000004016"/>
    </source>
</evidence>
<keyword evidence="2 4" id="KW-0808">Transferase</keyword>
<dbReference type="SUPFAM" id="SSF53448">
    <property type="entry name" value="Nucleotide-diphospho-sugar transferases"/>
    <property type="match status" value="1"/>
</dbReference>
<dbReference type="AlphaFoldDB" id="A6BHF1"/>
<evidence type="ECO:0000256" key="2">
    <source>
        <dbReference type="ARBA" id="ARBA00022679"/>
    </source>
</evidence>
<proteinExistence type="predicted"/>
<dbReference type="CDD" id="cd00761">
    <property type="entry name" value="Glyco_tranf_GTA_type"/>
    <property type="match status" value="1"/>
</dbReference>
<evidence type="ECO:0000256" key="1">
    <source>
        <dbReference type="ARBA" id="ARBA00022676"/>
    </source>
</evidence>
<evidence type="ECO:0000259" key="3">
    <source>
        <dbReference type="Pfam" id="PF00535"/>
    </source>
</evidence>
<reference evidence="4 5" key="1">
    <citation type="submission" date="2007-03" db="EMBL/GenBank/DDBJ databases">
        <authorList>
            <person name="Fulton L."/>
            <person name="Clifton S."/>
            <person name="Fulton B."/>
            <person name="Xu J."/>
            <person name="Minx P."/>
            <person name="Pepin K.H."/>
            <person name="Johnson M."/>
            <person name="Thiruvilangam P."/>
            <person name="Bhonagiri V."/>
            <person name="Nash W.E."/>
            <person name="Mardis E.R."/>
            <person name="Wilson R.K."/>
        </authorList>
    </citation>
    <scope>NUCLEOTIDE SEQUENCE [LARGE SCALE GENOMIC DNA]</scope>
    <source>
        <strain evidence="4 5">DSM 13814</strain>
    </source>
</reference>
<dbReference type="Proteomes" id="UP000004016">
    <property type="component" value="Unassembled WGS sequence"/>
</dbReference>
<dbReference type="CAZy" id="GT2">
    <property type="family name" value="Glycosyltransferase Family 2"/>
</dbReference>
<dbReference type="EC" id="2.4.-.-" evidence="4"/>
<dbReference type="EMBL" id="AAXB02000008">
    <property type="protein sequence ID" value="EDM62911.1"/>
    <property type="molecule type" value="Genomic_DNA"/>
</dbReference>
<dbReference type="Gene3D" id="3.90.550.10">
    <property type="entry name" value="Spore Coat Polysaccharide Biosynthesis Protein SpsA, Chain A"/>
    <property type="match status" value="1"/>
</dbReference>
<dbReference type="eggNOG" id="COG1216">
    <property type="taxonomic scope" value="Bacteria"/>
</dbReference>
<dbReference type="GO" id="GO:0016757">
    <property type="term" value="F:glycosyltransferase activity"/>
    <property type="evidence" value="ECO:0007669"/>
    <property type="project" value="UniProtKB-KW"/>
</dbReference>
<comment type="caution">
    <text evidence="4">The sequence shown here is derived from an EMBL/GenBank/DDBJ whole genome shotgun (WGS) entry which is preliminary data.</text>
</comment>
<accession>A6BHF1</accession>
<protein>
    <submittedName>
        <fullName evidence="4">Glycosyltransferase, group 2 family protein</fullName>
        <ecNumber evidence="4">2.4.-.-</ecNumber>
    </submittedName>
</protein>
<dbReference type="HOGENOM" id="CLU_025996_25_0_9"/>
<sequence length="352" mass="41962">MEKISVIVPIYNAEKKYLTECVDSIIGQDYKNIEVILVDDGSTNSSGEVCDGYADKDERIQVIHQKNQGVSVARNTGIDQATGEWIAFVDVDDWLEKNIFSEVMGQIKEKKTDLVVWNMYMNYSNVEKVAQNYKETFYTDSKIEIEEIRLRLLRTISIYNDEKNITTINYPFCHLYQKKIIQQWNVRFDSEFKQGEDKLFNYQYFTKINSILYINKPLYHYRQHSLSVSHKFYKEHEENTTRILKKYYEIEPLIQSNKKYKDTYNIRTAYLAWWLIRKYYLHENSTVKKPLKEFENMLKSSPYSESIKKLNVADMKFSLTKIRLILLKLHMNHLLFLDAKIEMKLRAKNKGE</sequence>
<organism evidence="4 5">
    <name type="scientific">Dorea longicatena DSM 13814</name>
    <dbReference type="NCBI Taxonomy" id="411462"/>
    <lineage>
        <taxon>Bacteria</taxon>
        <taxon>Bacillati</taxon>
        <taxon>Bacillota</taxon>
        <taxon>Clostridia</taxon>
        <taxon>Lachnospirales</taxon>
        <taxon>Lachnospiraceae</taxon>
        <taxon>Dorea</taxon>
    </lineage>
</organism>
<keyword evidence="1 4" id="KW-0328">Glycosyltransferase</keyword>
<gene>
    <name evidence="4" type="ORF">DORLON_01727</name>
</gene>
<dbReference type="InterPro" id="IPR029044">
    <property type="entry name" value="Nucleotide-diphossugar_trans"/>
</dbReference>
<dbReference type="InterPro" id="IPR001173">
    <property type="entry name" value="Glyco_trans_2-like"/>
</dbReference>
<dbReference type="Pfam" id="PF00535">
    <property type="entry name" value="Glycos_transf_2"/>
    <property type="match status" value="1"/>
</dbReference>
<feature type="domain" description="Glycosyltransferase 2-like" evidence="3">
    <location>
        <begin position="5"/>
        <end position="182"/>
    </location>
</feature>
<dbReference type="RefSeq" id="WP_006428605.1">
    <property type="nucleotide sequence ID" value="NZ_DS264416.1"/>
</dbReference>
<dbReference type="GeneID" id="93136345"/>
<dbReference type="PANTHER" id="PTHR22916:SF51">
    <property type="entry name" value="GLYCOSYLTRANSFERASE EPSH-RELATED"/>
    <property type="match status" value="1"/>
</dbReference>
<evidence type="ECO:0000313" key="4">
    <source>
        <dbReference type="EMBL" id="EDM62911.1"/>
    </source>
</evidence>
<name>A6BHF1_9FIRM</name>
<dbReference type="PANTHER" id="PTHR22916">
    <property type="entry name" value="GLYCOSYLTRANSFERASE"/>
    <property type="match status" value="1"/>
</dbReference>